<gene>
    <name evidence="2" type="ORF">CELE_Y47G6A.26</name>
    <name evidence="2 4" type="ORF">Y47G6A.26</name>
</gene>
<reference evidence="2 3" key="1">
    <citation type="journal article" date="1998" name="Science">
        <title>Genome sequence of the nematode C. elegans: a platform for investigating biology.</title>
        <authorList>
            <consortium name="The C. elegans sequencing consortium"/>
            <person name="Sulson J.E."/>
            <person name="Waterston R."/>
        </authorList>
    </citation>
    <scope>NUCLEOTIDE SEQUENCE [LARGE SCALE GENOMIC DNA]</scope>
    <source>
        <strain evidence="2 3">Bristol N2</strain>
    </source>
</reference>
<feature type="region of interest" description="Disordered" evidence="1">
    <location>
        <begin position="168"/>
        <end position="196"/>
    </location>
</feature>
<evidence type="ECO:0000256" key="1">
    <source>
        <dbReference type="SAM" id="MobiDB-lite"/>
    </source>
</evidence>
<feature type="region of interest" description="Disordered" evidence="1">
    <location>
        <begin position="58"/>
        <end position="98"/>
    </location>
</feature>
<dbReference type="KEGG" id="cel:CELE_Y47G6A.26"/>
<organism evidence="2 3">
    <name type="scientific">Caenorhabditis elegans</name>
    <dbReference type="NCBI Taxonomy" id="6239"/>
    <lineage>
        <taxon>Eukaryota</taxon>
        <taxon>Metazoa</taxon>
        <taxon>Ecdysozoa</taxon>
        <taxon>Nematoda</taxon>
        <taxon>Chromadorea</taxon>
        <taxon>Rhabditida</taxon>
        <taxon>Rhabditina</taxon>
        <taxon>Rhabditomorpha</taxon>
        <taxon>Rhabditoidea</taxon>
        <taxon>Rhabditidae</taxon>
        <taxon>Peloderinae</taxon>
        <taxon>Caenorhabditis</taxon>
    </lineage>
</organism>
<dbReference type="SMR" id="Q9N3R3"/>
<feature type="compositionally biased region" description="Polar residues" evidence="1">
    <location>
        <begin position="77"/>
        <end position="86"/>
    </location>
</feature>
<evidence type="ECO:0000313" key="2">
    <source>
        <dbReference type="EMBL" id="CCD72571.1"/>
    </source>
</evidence>
<dbReference type="UCSC" id="Y47G6A.26">
    <property type="organism name" value="c. elegans"/>
</dbReference>
<dbReference type="CTD" id="171931"/>
<dbReference type="RefSeq" id="NP_491188.1">
    <property type="nucleotide sequence ID" value="NM_058787.3"/>
</dbReference>
<evidence type="ECO:0000313" key="4">
    <source>
        <dbReference type="WormBase" id="Y47G6A.26"/>
    </source>
</evidence>
<dbReference type="GeneID" id="171931"/>
<feature type="compositionally biased region" description="Basic residues" evidence="1">
    <location>
        <begin position="182"/>
        <end position="196"/>
    </location>
</feature>
<keyword evidence="3" id="KW-1185">Reference proteome</keyword>
<protein>
    <submittedName>
        <fullName evidence="2">Uncharacterized protein</fullName>
    </submittedName>
</protein>
<dbReference type="HOGENOM" id="CLU_1391377_0_0_1"/>
<dbReference type="Proteomes" id="UP000001940">
    <property type="component" value="Chromosome I"/>
</dbReference>
<dbReference type="WormBase" id="Y47G6A.26">
    <property type="protein sequence ID" value="CE22084"/>
    <property type="gene ID" value="WBGene00021650"/>
</dbReference>
<dbReference type="AlphaFoldDB" id="Q9N3R3"/>
<dbReference type="Bgee" id="WBGene00021650">
    <property type="expression patterns" value="Expressed in adult organism and 1 other cell type or tissue"/>
</dbReference>
<dbReference type="InParanoid" id="Q9N3R3"/>
<accession>Q9N3R3</accession>
<name>Q9N3R3_CAEEL</name>
<dbReference type="OrthoDB" id="5847181at2759"/>
<dbReference type="AGR" id="WB:WBGene00021650"/>
<sequence>MADQYTRRVPRPRSTLVPGRRMTEMMMLHEAGIDETLSYLDEPSQVSTRNSNTAIQAFPVMNGIRDSTDEHPMRSPAMSSEGSPRNRSGRDVEVQDDDVFVPSMASTPISKKSKLHPNLAKSKLVDHSCSRPKRNRIPPLRYWIGERPLYRYDQNFCREFVGISEAFSPKSLENAEKEERKARTKRSKKSRKRKRT</sequence>
<proteinExistence type="predicted"/>
<dbReference type="PaxDb" id="6239-Y47G6A.26"/>
<evidence type="ECO:0000313" key="3">
    <source>
        <dbReference type="Proteomes" id="UP000001940"/>
    </source>
</evidence>
<dbReference type="EMBL" id="BX284601">
    <property type="protein sequence ID" value="CCD72571.1"/>
    <property type="molecule type" value="Genomic_DNA"/>
</dbReference>
<dbReference type="STRING" id="6239.Y47G6A.26.1"/>